<keyword evidence="2" id="KW-1185">Reference proteome</keyword>
<evidence type="ECO:0000313" key="1">
    <source>
        <dbReference type="EMBL" id="MEK8179541.1"/>
    </source>
</evidence>
<organism evidence="1 2">
    <name type="scientific">Flavobacterium buctense</name>
    <dbReference type="NCBI Taxonomy" id="1648146"/>
    <lineage>
        <taxon>Bacteria</taxon>
        <taxon>Pseudomonadati</taxon>
        <taxon>Bacteroidota</taxon>
        <taxon>Flavobacteriia</taxon>
        <taxon>Flavobacteriales</taxon>
        <taxon>Flavobacteriaceae</taxon>
        <taxon>Flavobacterium</taxon>
    </lineage>
</organism>
<gene>
    <name evidence="1" type="ORF">WMW71_04230</name>
</gene>
<reference evidence="1 2" key="1">
    <citation type="submission" date="2024-04" db="EMBL/GenBank/DDBJ databases">
        <title>draft genome sequnece of Flavobacterium buctense JCM 30750.</title>
        <authorList>
            <person name="Kim D.-U."/>
        </authorList>
    </citation>
    <scope>NUCLEOTIDE SEQUENCE [LARGE SCALE GENOMIC DNA]</scope>
    <source>
        <strain evidence="1 2">JCM 30750</strain>
    </source>
</reference>
<name>A0ABU9DYW2_9FLAO</name>
<dbReference type="Pfam" id="PF16264">
    <property type="entry name" value="SatD"/>
    <property type="match status" value="1"/>
</dbReference>
<accession>A0ABU9DYW2</accession>
<dbReference type="Proteomes" id="UP001491349">
    <property type="component" value="Unassembled WGS sequence"/>
</dbReference>
<evidence type="ECO:0000313" key="2">
    <source>
        <dbReference type="Proteomes" id="UP001491349"/>
    </source>
</evidence>
<dbReference type="InterPro" id="IPR032580">
    <property type="entry name" value="SatD"/>
</dbReference>
<proteinExistence type="predicted"/>
<sequence>MYYAILMADILDSGEKDSNKLMLEFKSIVNYINENQRNNIISPLTITLGDEFQAIIDTVENAVNIIIEIEEFILSKGLSFKLRYVLNFGKVETQINRQIAYEMLGKGLTDARKELNNLKNSESRFLIKLKKEEWRVEKMLNDTFRIFQYFIDSWKINEYKIVSDFIIHDDYKTIANKFEINRSTAWRRRKSLNIEEFETLKKIIYNITYIYEHDLAK</sequence>
<dbReference type="EMBL" id="JBBPCB010000002">
    <property type="protein sequence ID" value="MEK8179541.1"/>
    <property type="molecule type" value="Genomic_DNA"/>
</dbReference>
<dbReference type="RefSeq" id="WP_187660028.1">
    <property type="nucleotide sequence ID" value="NZ_JACTAB010000003.1"/>
</dbReference>
<protein>
    <submittedName>
        <fullName evidence="1">SatD family protein</fullName>
    </submittedName>
</protein>
<comment type="caution">
    <text evidence="1">The sequence shown here is derived from an EMBL/GenBank/DDBJ whole genome shotgun (WGS) entry which is preliminary data.</text>
</comment>